<dbReference type="InterPro" id="IPR013324">
    <property type="entry name" value="RNA_pol_sigma_r3/r4-like"/>
</dbReference>
<dbReference type="GO" id="GO:0003677">
    <property type="term" value="F:DNA binding"/>
    <property type="evidence" value="ECO:0007669"/>
    <property type="project" value="UniProtKB-KW"/>
</dbReference>
<evidence type="ECO:0000256" key="2">
    <source>
        <dbReference type="ARBA" id="ARBA00024764"/>
    </source>
</evidence>
<evidence type="ECO:0000313" key="4">
    <source>
        <dbReference type="EMBL" id="NDL68182.1"/>
    </source>
</evidence>
<dbReference type="Pfam" id="PF04297">
    <property type="entry name" value="UPF0122"/>
    <property type="match status" value="1"/>
</dbReference>
<dbReference type="PANTHER" id="PTHR40083:SF1">
    <property type="entry name" value="UPF0122 PROTEIN YLXM"/>
    <property type="match status" value="1"/>
</dbReference>
<reference evidence="4 5" key="1">
    <citation type="submission" date="2020-01" db="EMBL/GenBank/DDBJ databases">
        <title>Anaeroalcalibacter tamaniensis gen. nov., sp. nov., moderately halophilic strictly anaerobic fermenter bacterium from mud volcano of Taman peninsula.</title>
        <authorList>
            <person name="Frolova A."/>
            <person name="Merkel A.Y."/>
            <person name="Slobodkin A.I."/>
        </authorList>
    </citation>
    <scope>NUCLEOTIDE SEQUENCE [LARGE SCALE GENOMIC DNA]</scope>
    <source>
        <strain evidence="4 5">F-3ap</strain>
    </source>
</reference>
<evidence type="ECO:0000313" key="5">
    <source>
        <dbReference type="Proteomes" id="UP000461585"/>
    </source>
</evidence>
<name>A0A7X5HX14_9FIRM</name>
<evidence type="ECO:0000256" key="3">
    <source>
        <dbReference type="HAMAP-Rule" id="MF_00245"/>
    </source>
</evidence>
<dbReference type="Proteomes" id="UP000461585">
    <property type="component" value="Unassembled WGS sequence"/>
</dbReference>
<accession>A0A7X5HX14</accession>
<dbReference type="SUPFAM" id="SSF88659">
    <property type="entry name" value="Sigma3 and sigma4 domains of RNA polymerase sigma factors"/>
    <property type="match status" value="1"/>
</dbReference>
<organism evidence="4 5">
    <name type="scientific">Anaerotalea alkaliphila</name>
    <dbReference type="NCBI Taxonomy" id="2662126"/>
    <lineage>
        <taxon>Bacteria</taxon>
        <taxon>Bacillati</taxon>
        <taxon>Bacillota</taxon>
        <taxon>Clostridia</taxon>
        <taxon>Eubacteriales</taxon>
        <taxon>Anaerotalea</taxon>
    </lineage>
</organism>
<dbReference type="RefSeq" id="WP_162370904.1">
    <property type="nucleotide sequence ID" value="NZ_JAAEEH010000029.1"/>
</dbReference>
<dbReference type="InterPro" id="IPR007394">
    <property type="entry name" value="UPF0122"/>
</dbReference>
<dbReference type="HAMAP" id="MF_00245">
    <property type="entry name" value="UPF0122"/>
    <property type="match status" value="1"/>
</dbReference>
<comment type="function">
    <text evidence="2 3">Might take part in the signal recognition particle (SRP) pathway. This is inferred from the conservation of its genetic proximity to ftsY/ffh. May be a regulatory protein.</text>
</comment>
<protein>
    <recommendedName>
        <fullName evidence="3">UPF0122 protein GXN74_10560</fullName>
    </recommendedName>
</protein>
<dbReference type="AlphaFoldDB" id="A0A7X5HX14"/>
<dbReference type="PANTHER" id="PTHR40083">
    <property type="entry name" value="UPF0122 PROTEIN CBO2450/CLC_2298"/>
    <property type="match status" value="1"/>
</dbReference>
<keyword evidence="4" id="KW-0238">DNA-binding</keyword>
<keyword evidence="5" id="KW-1185">Reference proteome</keyword>
<gene>
    <name evidence="4" type="ORF">GXN74_10560</name>
</gene>
<comment type="caution">
    <text evidence="4">The sequence shown here is derived from an EMBL/GenBank/DDBJ whole genome shotgun (WGS) entry which is preliminary data.</text>
</comment>
<proteinExistence type="inferred from homology"/>
<dbReference type="EMBL" id="JAAEEH010000029">
    <property type="protein sequence ID" value="NDL68182.1"/>
    <property type="molecule type" value="Genomic_DNA"/>
</dbReference>
<sequence>MGKTEEEDDQTLYKTMLYDFYSELLTEHQREIYEMYHFSDYSLGEISEVLGISRPGVHDALKRCGRLLEDLERKLHLVASFNRKKALGEQLEALASDLDPKMDPAALADRIARIQGICREFTDL</sequence>
<evidence type="ECO:0000256" key="1">
    <source>
        <dbReference type="ARBA" id="ARBA00008720"/>
    </source>
</evidence>
<dbReference type="NCBIfam" id="NF045758">
    <property type="entry name" value="YlxM"/>
    <property type="match status" value="1"/>
</dbReference>
<dbReference type="InterPro" id="IPR054831">
    <property type="entry name" value="UPF0122_fam_protein"/>
</dbReference>
<dbReference type="Gene3D" id="1.10.10.10">
    <property type="entry name" value="Winged helix-like DNA-binding domain superfamily/Winged helix DNA-binding domain"/>
    <property type="match status" value="1"/>
</dbReference>
<comment type="similarity">
    <text evidence="1 3">Belongs to the UPF0122 family.</text>
</comment>
<dbReference type="InterPro" id="IPR036388">
    <property type="entry name" value="WH-like_DNA-bd_sf"/>
</dbReference>